<evidence type="ECO:0000313" key="12">
    <source>
        <dbReference type="Proteomes" id="UP001160142"/>
    </source>
</evidence>
<keyword evidence="2" id="KW-0285">Flavoprotein</keyword>
<keyword evidence="6" id="KW-0560">Oxidoreductase</keyword>
<dbReference type="PANTHER" id="PTHR47354">
    <property type="entry name" value="NADH OXIDOREDUCTASE HCR"/>
    <property type="match status" value="1"/>
</dbReference>
<feature type="transmembrane region" description="Helical" evidence="9">
    <location>
        <begin position="225"/>
        <end position="243"/>
    </location>
</feature>
<dbReference type="InterPro" id="IPR001433">
    <property type="entry name" value="OxRdtase_FAD/NAD-bd"/>
</dbReference>
<accession>A0ABT6KJ95</accession>
<evidence type="ECO:0000256" key="8">
    <source>
        <dbReference type="ARBA" id="ARBA00023014"/>
    </source>
</evidence>
<keyword evidence="8" id="KW-0411">Iron-sulfur</keyword>
<dbReference type="EMBL" id="JARXVQ010000001">
    <property type="protein sequence ID" value="MDH6180006.1"/>
    <property type="molecule type" value="Genomic_DNA"/>
</dbReference>
<protein>
    <submittedName>
        <fullName evidence="11">Ferredoxin-NADP reductase</fullName>
    </submittedName>
</protein>
<reference evidence="11 12" key="1">
    <citation type="submission" date="2023-04" db="EMBL/GenBank/DDBJ databases">
        <title>Genome Encyclopedia of Bacteria and Archaea VI: Functional Genomics of Type Strains.</title>
        <authorList>
            <person name="Whitman W."/>
        </authorList>
    </citation>
    <scope>NUCLEOTIDE SEQUENCE [LARGE SCALE GENOMIC DNA]</scope>
    <source>
        <strain evidence="11 12">SG_E_30_P1</strain>
    </source>
</reference>
<dbReference type="Pfam" id="PF00175">
    <property type="entry name" value="NAD_binding_1"/>
    <property type="match status" value="1"/>
</dbReference>
<keyword evidence="5" id="KW-0274">FAD</keyword>
<dbReference type="SUPFAM" id="SSF63380">
    <property type="entry name" value="Riboflavin synthase domain-like"/>
    <property type="match status" value="1"/>
</dbReference>
<evidence type="ECO:0000256" key="9">
    <source>
        <dbReference type="SAM" id="Phobius"/>
    </source>
</evidence>
<dbReference type="RefSeq" id="WP_322132375.1">
    <property type="nucleotide sequence ID" value="NZ_CP085036.1"/>
</dbReference>
<name>A0ABT6KJ95_9MICO</name>
<evidence type="ECO:0000256" key="6">
    <source>
        <dbReference type="ARBA" id="ARBA00023002"/>
    </source>
</evidence>
<evidence type="ECO:0000256" key="2">
    <source>
        <dbReference type="ARBA" id="ARBA00022630"/>
    </source>
</evidence>
<dbReference type="InterPro" id="IPR017927">
    <property type="entry name" value="FAD-bd_FR_type"/>
</dbReference>
<keyword evidence="4" id="KW-0479">Metal-binding</keyword>
<keyword evidence="9" id="KW-1133">Transmembrane helix</keyword>
<evidence type="ECO:0000256" key="3">
    <source>
        <dbReference type="ARBA" id="ARBA00022714"/>
    </source>
</evidence>
<dbReference type="PROSITE" id="PS51384">
    <property type="entry name" value="FAD_FR"/>
    <property type="match status" value="1"/>
</dbReference>
<dbReference type="CDD" id="cd00322">
    <property type="entry name" value="FNR_like"/>
    <property type="match status" value="1"/>
</dbReference>
<feature type="transmembrane region" description="Helical" evidence="9">
    <location>
        <begin position="168"/>
        <end position="185"/>
    </location>
</feature>
<sequence>MKQWLDRRLGAVPMYKLVLFTLAAITITALVLSLFGQLTYQPLPILASALVAVGSAAITGWLASLIVRRPWHPESSCITGVLIALIIVPTLDPLGLLGIAVASTIATVSKYVLAFRGRHILNPAALGAWIIGLAGLGFPAWWTGTPFLQPVVIVGALLVLYRLRRLDMALVFVVVASVIRISLGVTQGNDLASVLSFTFLSSPMFFFVGFMLSEPLTTPPRRWQQWLVAGIAGVLFSVPFSIGPIYSDPLLALLVANLIAFVFGQRRAIRMTYLGKTAVNDRTWELSFQPKHPVHFVPGQYMELTIPHRKTDFRGSRRYFSIASAPDSEAPITFAITVPSSSSSFKKALLELEPGETVHGTGVHGDFVLPADVSQPLLLVAGGIGITPFASQLGYATDRGEKRDVVVVYATSTTGPLPYRELLERTGARVVLFAPEAPSPLPAGWVHAGTGRVDADALASAVPDAVHRRTFVSGPPGLVNELRRTLRKRGVRHIHTDYFSGY</sequence>
<comment type="cofactor">
    <cofactor evidence="1">
        <name>FAD</name>
        <dbReference type="ChEBI" id="CHEBI:57692"/>
    </cofactor>
</comment>
<evidence type="ECO:0000256" key="1">
    <source>
        <dbReference type="ARBA" id="ARBA00001974"/>
    </source>
</evidence>
<dbReference type="PANTHER" id="PTHR47354:SF6">
    <property type="entry name" value="NADH OXIDOREDUCTASE HCR"/>
    <property type="match status" value="1"/>
</dbReference>
<feature type="transmembrane region" description="Helical" evidence="9">
    <location>
        <begin position="249"/>
        <end position="266"/>
    </location>
</feature>
<dbReference type="Proteomes" id="UP001160142">
    <property type="component" value="Unassembled WGS sequence"/>
</dbReference>
<evidence type="ECO:0000259" key="10">
    <source>
        <dbReference type="PROSITE" id="PS51384"/>
    </source>
</evidence>
<evidence type="ECO:0000256" key="7">
    <source>
        <dbReference type="ARBA" id="ARBA00023004"/>
    </source>
</evidence>
<keyword evidence="7" id="KW-0408">Iron</keyword>
<dbReference type="InterPro" id="IPR017938">
    <property type="entry name" value="Riboflavin_synthase-like_b-brl"/>
</dbReference>
<dbReference type="Gene3D" id="2.40.30.10">
    <property type="entry name" value="Translation factors"/>
    <property type="match status" value="1"/>
</dbReference>
<keyword evidence="12" id="KW-1185">Reference proteome</keyword>
<evidence type="ECO:0000313" key="11">
    <source>
        <dbReference type="EMBL" id="MDH6180006.1"/>
    </source>
</evidence>
<proteinExistence type="predicted"/>
<feature type="transmembrane region" description="Helical" evidence="9">
    <location>
        <begin position="191"/>
        <end position="213"/>
    </location>
</feature>
<feature type="domain" description="FAD-binding FR-type" evidence="10">
    <location>
        <begin position="266"/>
        <end position="370"/>
    </location>
</feature>
<gene>
    <name evidence="11" type="ORF">M2152_000188</name>
</gene>
<evidence type="ECO:0000256" key="4">
    <source>
        <dbReference type="ARBA" id="ARBA00022723"/>
    </source>
</evidence>
<comment type="caution">
    <text evidence="11">The sequence shown here is derived from an EMBL/GenBank/DDBJ whole genome shotgun (WGS) entry which is preliminary data.</text>
</comment>
<dbReference type="InterPro" id="IPR039261">
    <property type="entry name" value="FNR_nucleotide-bd"/>
</dbReference>
<dbReference type="Gene3D" id="3.40.50.80">
    <property type="entry name" value="Nucleotide-binding domain of ferredoxin-NADP reductase (FNR) module"/>
    <property type="match status" value="1"/>
</dbReference>
<evidence type="ECO:0000256" key="5">
    <source>
        <dbReference type="ARBA" id="ARBA00022827"/>
    </source>
</evidence>
<organism evidence="11 12">
    <name type="scientific">Antiquaquibacter oligotrophicus</name>
    <dbReference type="NCBI Taxonomy" id="2880260"/>
    <lineage>
        <taxon>Bacteria</taxon>
        <taxon>Bacillati</taxon>
        <taxon>Actinomycetota</taxon>
        <taxon>Actinomycetes</taxon>
        <taxon>Micrococcales</taxon>
        <taxon>Microbacteriaceae</taxon>
        <taxon>Antiquaquibacter</taxon>
    </lineage>
</organism>
<keyword evidence="9" id="KW-0812">Transmembrane</keyword>
<dbReference type="InterPro" id="IPR050415">
    <property type="entry name" value="MRET"/>
</dbReference>
<feature type="transmembrane region" description="Helical" evidence="9">
    <location>
        <begin position="147"/>
        <end position="163"/>
    </location>
</feature>
<dbReference type="SUPFAM" id="SSF52343">
    <property type="entry name" value="Ferredoxin reductase-like, C-terminal NADP-linked domain"/>
    <property type="match status" value="1"/>
</dbReference>
<keyword evidence="9" id="KW-0472">Membrane</keyword>
<keyword evidence="3" id="KW-0001">2Fe-2S</keyword>
<dbReference type="PRINTS" id="PR00410">
    <property type="entry name" value="PHEHYDRXLASE"/>
</dbReference>
<feature type="transmembrane region" description="Helical" evidence="9">
    <location>
        <begin position="43"/>
        <end position="64"/>
    </location>
</feature>